<proteinExistence type="predicted"/>
<reference evidence="1" key="1">
    <citation type="journal article" date="2015" name="Nature">
        <title>Complex archaea that bridge the gap between prokaryotes and eukaryotes.</title>
        <authorList>
            <person name="Spang A."/>
            <person name="Saw J.H."/>
            <person name="Jorgensen S.L."/>
            <person name="Zaremba-Niedzwiedzka K."/>
            <person name="Martijn J."/>
            <person name="Lind A.E."/>
            <person name="van Eijk R."/>
            <person name="Schleper C."/>
            <person name="Guy L."/>
            <person name="Ettema T.J."/>
        </authorList>
    </citation>
    <scope>NUCLEOTIDE SEQUENCE</scope>
</reference>
<evidence type="ECO:0000313" key="1">
    <source>
        <dbReference type="EMBL" id="KKN21259.1"/>
    </source>
</evidence>
<dbReference type="AlphaFoldDB" id="A0A0F9NTS1"/>
<gene>
    <name evidence="1" type="ORF">LCGC14_0927160</name>
</gene>
<organism evidence="1">
    <name type="scientific">marine sediment metagenome</name>
    <dbReference type="NCBI Taxonomy" id="412755"/>
    <lineage>
        <taxon>unclassified sequences</taxon>
        <taxon>metagenomes</taxon>
        <taxon>ecological metagenomes</taxon>
    </lineage>
</organism>
<comment type="caution">
    <text evidence="1">The sequence shown here is derived from an EMBL/GenBank/DDBJ whole genome shotgun (WGS) entry which is preliminary data.</text>
</comment>
<protein>
    <submittedName>
        <fullName evidence="1">Uncharacterized protein</fullName>
    </submittedName>
</protein>
<dbReference type="EMBL" id="LAZR01003162">
    <property type="protein sequence ID" value="KKN21259.1"/>
    <property type="molecule type" value="Genomic_DNA"/>
</dbReference>
<name>A0A0F9NTS1_9ZZZZ</name>
<accession>A0A0F9NTS1</accession>
<sequence>MLRVTRQNIEVLISGDTPLGRVARANLQVLCKPVFDRTAVSTITIVSSAYALDQPVSSVITISGAAVVEIGYDVQPSNALLITQSTDVQGPLDAEATNTITVTSTAVRYEEEQSASSTLVIAQTAVAEILNLGKTASSLLIIQNFADTINTGRSPFSVIDITQVAVAEVDSVHALPSSTISITQVAKSHLLTRSPSSDITITQTAVGTNAAVHVVATSDLTLAVEATYSTSQFTVFSRLTTFAFEVDPITGNIITVEKGLSSEAKAERPITNREVSNVIEISQSSIFELDRVGYFERSAESIITITSTVERIFTAESILTLISTAESELEEPPTSVITITQAAVFEATLNRAATTAITITQTVNYEVTDRFDHCTYSPFIGSSTDLNAPTAPSVTQPTISTAGAVILERGADVLTLRLPELGNRDRLDFTRINRESRGGVLYIYSDPIWPKTENMQLDFLGCTEVEMQSILTFIANTLGHEIIIHDWENRSWYGFITNPDTPVVRDNRGTSSIALELDIIEDSAFLNGGASVLSISQTAVSEVV</sequence>